<gene>
    <name evidence="2" type="ORF">SG34_010030</name>
</gene>
<proteinExistence type="predicted"/>
<feature type="transmembrane region" description="Helical" evidence="1">
    <location>
        <begin position="71"/>
        <end position="91"/>
    </location>
</feature>
<evidence type="ECO:0000313" key="3">
    <source>
        <dbReference type="Proteomes" id="UP000032352"/>
    </source>
</evidence>
<reference evidence="2 3" key="2">
    <citation type="journal article" date="2022" name="Mar. Drugs">
        <title>Bioassay-Guided Fractionation Leads to the Detection of Cholic Acid Generated by the Rare Thalassomonas sp.</title>
        <authorList>
            <person name="Pheiffer F."/>
            <person name="Schneider Y.K."/>
            <person name="Hansen E.H."/>
            <person name="Andersen J.H."/>
            <person name="Isaksson J."/>
            <person name="Busche T."/>
            <person name="R C."/>
            <person name="Kalinowski J."/>
            <person name="Zyl L.V."/>
            <person name="Trindade M."/>
        </authorList>
    </citation>
    <scope>NUCLEOTIDE SEQUENCE [LARGE SCALE GENOMIC DNA]</scope>
    <source>
        <strain evidence="2 3">XOM25</strain>
    </source>
</reference>
<dbReference type="EMBL" id="CP059733">
    <property type="protein sequence ID" value="WDE07195.1"/>
    <property type="molecule type" value="Genomic_DNA"/>
</dbReference>
<sequence>MANDAKGAQSDAQQEKGFSLPALKNYIPPESSQNPLTSLRAIAKDKDIDPEIRQWLFDYAVTRFTNRRKMAYLALLTIIGIVIFLGFAAIYDGVSECVVAKTCNGILASVKAVDTLLVWIVGFLASIVAAYYGVSSFRPSS</sequence>
<protein>
    <submittedName>
        <fullName evidence="2">Uncharacterized protein</fullName>
    </submittedName>
</protein>
<evidence type="ECO:0000313" key="2">
    <source>
        <dbReference type="EMBL" id="WDE07195.1"/>
    </source>
</evidence>
<reference evidence="2 3" key="1">
    <citation type="journal article" date="2015" name="Genome Announc.">
        <title>Draft Genome Sequences of Marine Isolates of Thalassomonas viridans and Thalassomonas actiniarum.</title>
        <authorList>
            <person name="Olonade I."/>
            <person name="van Zyl L.J."/>
            <person name="Trindade M."/>
        </authorList>
    </citation>
    <scope>NUCLEOTIDE SEQUENCE [LARGE SCALE GENOMIC DNA]</scope>
    <source>
        <strain evidence="2 3">XOM25</strain>
    </source>
</reference>
<keyword evidence="3" id="KW-1185">Reference proteome</keyword>
<accession>A0AAE9Z5S6</accession>
<evidence type="ECO:0000256" key="1">
    <source>
        <dbReference type="SAM" id="Phobius"/>
    </source>
</evidence>
<dbReference type="Proteomes" id="UP000032352">
    <property type="component" value="Chromosome"/>
</dbReference>
<keyword evidence="1" id="KW-0472">Membrane</keyword>
<feature type="transmembrane region" description="Helical" evidence="1">
    <location>
        <begin position="116"/>
        <end position="134"/>
    </location>
</feature>
<keyword evidence="1" id="KW-1133">Transmembrane helix</keyword>
<organism evidence="2 3">
    <name type="scientific">Thalassomonas viridans</name>
    <dbReference type="NCBI Taxonomy" id="137584"/>
    <lineage>
        <taxon>Bacteria</taxon>
        <taxon>Pseudomonadati</taxon>
        <taxon>Pseudomonadota</taxon>
        <taxon>Gammaproteobacteria</taxon>
        <taxon>Alteromonadales</taxon>
        <taxon>Colwelliaceae</taxon>
        <taxon>Thalassomonas</taxon>
    </lineage>
</organism>
<dbReference type="AlphaFoldDB" id="A0AAE9Z5S6"/>
<keyword evidence="1" id="KW-0812">Transmembrane</keyword>
<name>A0AAE9Z5S6_9GAMM</name>
<dbReference type="KEGG" id="tvd:SG34_010030"/>
<dbReference type="RefSeq" id="WP_044842588.1">
    <property type="nucleotide sequence ID" value="NZ_CP059733.1"/>
</dbReference>